<evidence type="ECO:0000313" key="2">
    <source>
        <dbReference type="EMBL" id="CCD14770.1"/>
    </source>
</evidence>
<dbReference type="InterPro" id="IPR036691">
    <property type="entry name" value="Endo/exonu/phosph_ase_sf"/>
</dbReference>
<reference evidence="3" key="1">
    <citation type="submission" date="2011-07" db="EMBL/GenBank/DDBJ databases">
        <title>Divergent evolution of antigenic variation in African trypanosomes.</title>
        <authorList>
            <person name="Jackson A.P."/>
            <person name="Berry A."/>
            <person name="Allison H.C."/>
            <person name="Burton P."/>
            <person name="Anderson J."/>
            <person name="Aslett M."/>
            <person name="Brown R."/>
            <person name="Corton N."/>
            <person name="Harris D."/>
            <person name="Hauser H."/>
            <person name="Gamble J."/>
            <person name="Gilderthorp R."/>
            <person name="McQuillan J."/>
            <person name="Quail M.A."/>
            <person name="Sanders M."/>
            <person name="Van Tonder A."/>
            <person name="Ginger M.L."/>
            <person name="Donelson J.E."/>
            <person name="Field M.C."/>
            <person name="Barry J.D."/>
            <person name="Berriman M."/>
            <person name="Hertz-Fowler C."/>
        </authorList>
    </citation>
    <scope>NUCLEOTIDE SEQUENCE [LARGE SCALE GENOMIC DNA]</scope>
    <source>
        <strain evidence="3">IL3000</strain>
    </source>
</reference>
<keyword evidence="3" id="KW-1185">Reference proteome</keyword>
<dbReference type="EMBL" id="CAEQ01001642">
    <property type="protein sequence ID" value="CCD14770.1"/>
    <property type="molecule type" value="Genomic_DNA"/>
</dbReference>
<reference evidence="2 3" key="2">
    <citation type="journal article" date="2012" name="Proc. Natl. Acad. Sci. U.S.A.">
        <title>Antigenic diversity is generated by distinct evolutionary mechanisms in African trypanosome species.</title>
        <authorList>
            <person name="Jackson A.P."/>
            <person name="Berry A."/>
            <person name="Aslett M."/>
            <person name="Allison H.C."/>
            <person name="Burton P."/>
            <person name="Vavrova-Anderson J."/>
            <person name="Brown R."/>
            <person name="Browne H."/>
            <person name="Corton N."/>
            <person name="Hauser H."/>
            <person name="Gamble J."/>
            <person name="Gilderthorp R."/>
            <person name="Marcello L."/>
            <person name="McQuillan J."/>
            <person name="Otto T.D."/>
            <person name="Quail M.A."/>
            <person name="Sanders M.J."/>
            <person name="van Tonder A."/>
            <person name="Ginger M.L."/>
            <person name="Field M.C."/>
            <person name="Barry J.D."/>
            <person name="Hertz-Fowler C."/>
            <person name="Berriman M."/>
        </authorList>
    </citation>
    <scope>NUCLEOTIDE SEQUENCE [LARGE SCALE GENOMIC DNA]</scope>
    <source>
        <strain evidence="2 3">IL3000</strain>
    </source>
</reference>
<protein>
    <submittedName>
        <fullName evidence="1">WGS project CAEQ00000000 data, annotated contig 1129</fullName>
    </submittedName>
    <submittedName>
        <fullName evidence="2">WGS project CAEQ00000000 data, annotated contig 2161</fullName>
    </submittedName>
</protein>
<evidence type="ECO:0000313" key="3">
    <source>
        <dbReference type="Proteomes" id="UP000000702"/>
    </source>
</evidence>
<comment type="caution">
    <text evidence="2">The sequence shown here is derived from an EMBL/GenBank/DDBJ whole genome shotgun (WGS) entry which is preliminary data.</text>
</comment>
<dbReference type="AlphaFoldDB" id="F9WBY3"/>
<proteinExistence type="predicted"/>
<dbReference type="Proteomes" id="UP000000702">
    <property type="component" value="Unassembled WGS sequence"/>
</dbReference>
<evidence type="ECO:0000313" key="1">
    <source>
        <dbReference type="EMBL" id="CCD11878.1"/>
    </source>
</evidence>
<organism evidence="2 3">
    <name type="scientific">Trypanosoma congolense (strain IL3000)</name>
    <dbReference type="NCBI Taxonomy" id="1068625"/>
    <lineage>
        <taxon>Eukaryota</taxon>
        <taxon>Discoba</taxon>
        <taxon>Euglenozoa</taxon>
        <taxon>Kinetoplastea</taxon>
        <taxon>Metakinetoplastina</taxon>
        <taxon>Trypanosomatida</taxon>
        <taxon>Trypanosomatidae</taxon>
        <taxon>Trypanosoma</taxon>
        <taxon>Nannomonas</taxon>
    </lineage>
</organism>
<gene>
    <name evidence="1" type="ORF">TCIL3000_0_28170</name>
    <name evidence="2" type="ORF">TCIL3000_0_53580</name>
</gene>
<accession>F9WBY3</accession>
<name>F9WBY3_TRYCI</name>
<sequence>MENWDTFSPAKRIALDRKLHEDMVLFCLLQETHPALAECAFLKISGYHHVGLAIDTHGGGLSIAVRDGVGVEVGVLEKEVPERATVALWLSAHVNQMITSASFPRKAGVSSTSLEQSAVASGPLVMGADVNSHHTLWDPLRPSDAKGEYMVE</sequence>
<dbReference type="EMBL" id="CAEQ01000496">
    <property type="protein sequence ID" value="CCD11878.1"/>
    <property type="molecule type" value="Genomic_DNA"/>
</dbReference>
<dbReference type="SUPFAM" id="SSF56219">
    <property type="entry name" value="DNase I-like"/>
    <property type="match status" value="1"/>
</dbReference>
<dbReference type="VEuPathDB" id="TriTrypDB:TcIL3000_0_28170"/>
<dbReference type="VEuPathDB" id="TriTrypDB:TcIL3000_0_53580"/>